<dbReference type="SUPFAM" id="SSF51735">
    <property type="entry name" value="NAD(P)-binding Rossmann-fold domains"/>
    <property type="match status" value="1"/>
</dbReference>
<feature type="domain" description="NAD(P)-binding" evidence="1">
    <location>
        <begin position="7"/>
        <end position="167"/>
    </location>
</feature>
<sequence>MRVAVAGGTGMVGKFVVAELRAAGHRPVVLARSHGVDLATGVGLEERLSGSDAVIDVTNIVTTRRKTAVDFFSRATGNLLAAARSNGIGHLVTLSIVGSDEVDFGYYFGKRVQEALVRDGGVPWTVLRATQFFEFPEPLLDNRSPVVMMPRMLTQPVAAQDVAEKLVEHAVQGPSGMAREIAGPERLDMVEMTRRILRSRGRRRLVVPVTLPGKVGNAMSGGGLLPRGEYVQCRRTFDEHLASLGRTMTTGR</sequence>
<evidence type="ECO:0000259" key="1">
    <source>
        <dbReference type="Pfam" id="PF13460"/>
    </source>
</evidence>
<name>A0A101PPZ4_STRCK</name>
<organism evidence="2 3">
    <name type="scientific">Streptomyces corchorusii</name>
    <name type="common">Streptomyces chibaensis</name>
    <dbReference type="NCBI Taxonomy" id="1903"/>
    <lineage>
        <taxon>Bacteria</taxon>
        <taxon>Bacillati</taxon>
        <taxon>Actinomycetota</taxon>
        <taxon>Actinomycetes</taxon>
        <taxon>Kitasatosporales</taxon>
        <taxon>Streptomycetaceae</taxon>
        <taxon>Streptomyces</taxon>
    </lineage>
</organism>
<dbReference type="InterPro" id="IPR051207">
    <property type="entry name" value="ComplexI_NDUFA9_subunit"/>
</dbReference>
<keyword evidence="3" id="KW-1185">Reference proteome</keyword>
<comment type="caution">
    <text evidence="2">The sequence shown here is derived from an EMBL/GenBank/DDBJ whole genome shotgun (WGS) entry which is preliminary data.</text>
</comment>
<accession>A0A101PPZ4</accession>
<dbReference type="EMBL" id="LMWP01000071">
    <property type="protein sequence ID" value="KUN15540.1"/>
    <property type="molecule type" value="Genomic_DNA"/>
</dbReference>
<evidence type="ECO:0000313" key="2">
    <source>
        <dbReference type="EMBL" id="KUN15540.1"/>
    </source>
</evidence>
<reference evidence="2 3" key="1">
    <citation type="submission" date="2015-10" db="EMBL/GenBank/DDBJ databases">
        <title>Draft genome sequence of Streptomyces corchorusii DSM 40340, type strain for the species Streptomyces corchorusii.</title>
        <authorList>
            <person name="Ruckert C."/>
            <person name="Winkler A."/>
            <person name="Kalinowski J."/>
            <person name="Kampfer P."/>
            <person name="Glaeser S."/>
        </authorList>
    </citation>
    <scope>NUCLEOTIDE SEQUENCE [LARGE SCALE GENOMIC DNA]</scope>
    <source>
        <strain evidence="2 3">DSM 40340</strain>
    </source>
</reference>
<gene>
    <name evidence="2" type="ORF">AQJ11_43160</name>
</gene>
<dbReference type="Gene3D" id="3.40.50.720">
    <property type="entry name" value="NAD(P)-binding Rossmann-like Domain"/>
    <property type="match status" value="1"/>
</dbReference>
<dbReference type="PANTHER" id="PTHR12126:SF11">
    <property type="entry name" value="NADH DEHYDROGENASE [UBIQUINONE] 1 ALPHA SUBCOMPLEX SUBUNIT 9, MITOCHONDRIAL"/>
    <property type="match status" value="1"/>
</dbReference>
<proteinExistence type="predicted"/>
<dbReference type="AlphaFoldDB" id="A0A101PPZ4"/>
<dbReference type="RefSeq" id="WP_059267116.1">
    <property type="nucleotide sequence ID" value="NZ_KQ948380.1"/>
</dbReference>
<dbReference type="Pfam" id="PF13460">
    <property type="entry name" value="NAD_binding_10"/>
    <property type="match status" value="1"/>
</dbReference>
<protein>
    <submittedName>
        <fullName evidence="2">3-beta hydroxysteroid dehydrogenase</fullName>
    </submittedName>
</protein>
<dbReference type="InterPro" id="IPR016040">
    <property type="entry name" value="NAD(P)-bd_dom"/>
</dbReference>
<evidence type="ECO:0000313" key="3">
    <source>
        <dbReference type="Proteomes" id="UP000053398"/>
    </source>
</evidence>
<dbReference type="PANTHER" id="PTHR12126">
    <property type="entry name" value="NADH-UBIQUINONE OXIDOREDUCTASE 39 KDA SUBUNIT-RELATED"/>
    <property type="match status" value="1"/>
</dbReference>
<dbReference type="GO" id="GO:0044877">
    <property type="term" value="F:protein-containing complex binding"/>
    <property type="evidence" value="ECO:0007669"/>
    <property type="project" value="TreeGrafter"/>
</dbReference>
<dbReference type="Proteomes" id="UP000053398">
    <property type="component" value="Unassembled WGS sequence"/>
</dbReference>
<dbReference type="InterPro" id="IPR036291">
    <property type="entry name" value="NAD(P)-bd_dom_sf"/>
</dbReference>